<name>A0AAE0LBS4_9CHLO</name>
<evidence type="ECO:0000256" key="1">
    <source>
        <dbReference type="SAM" id="MobiDB-lite"/>
    </source>
</evidence>
<dbReference type="AlphaFoldDB" id="A0AAE0LBS4"/>
<dbReference type="EMBL" id="LGRX02005043">
    <property type="protein sequence ID" value="KAK3279257.1"/>
    <property type="molecule type" value="Genomic_DNA"/>
</dbReference>
<evidence type="ECO:0000313" key="3">
    <source>
        <dbReference type="Proteomes" id="UP001190700"/>
    </source>
</evidence>
<comment type="caution">
    <text evidence="2">The sequence shown here is derived from an EMBL/GenBank/DDBJ whole genome shotgun (WGS) entry which is preliminary data.</text>
</comment>
<keyword evidence="3" id="KW-1185">Reference proteome</keyword>
<accession>A0AAE0LBS4</accession>
<dbReference type="Proteomes" id="UP001190700">
    <property type="component" value="Unassembled WGS sequence"/>
</dbReference>
<feature type="compositionally biased region" description="Acidic residues" evidence="1">
    <location>
        <begin position="84"/>
        <end position="99"/>
    </location>
</feature>
<feature type="region of interest" description="Disordered" evidence="1">
    <location>
        <begin position="57"/>
        <end position="109"/>
    </location>
</feature>
<evidence type="ECO:0000313" key="2">
    <source>
        <dbReference type="EMBL" id="KAK3279257.1"/>
    </source>
</evidence>
<gene>
    <name evidence="2" type="ORF">CYMTET_12850</name>
</gene>
<proteinExistence type="predicted"/>
<organism evidence="2 3">
    <name type="scientific">Cymbomonas tetramitiformis</name>
    <dbReference type="NCBI Taxonomy" id="36881"/>
    <lineage>
        <taxon>Eukaryota</taxon>
        <taxon>Viridiplantae</taxon>
        <taxon>Chlorophyta</taxon>
        <taxon>Pyramimonadophyceae</taxon>
        <taxon>Pyramimonadales</taxon>
        <taxon>Pyramimonadaceae</taxon>
        <taxon>Cymbomonas</taxon>
    </lineage>
</organism>
<protein>
    <submittedName>
        <fullName evidence="2">Uncharacterized protein</fullName>
    </submittedName>
</protein>
<reference evidence="2 3" key="1">
    <citation type="journal article" date="2015" name="Genome Biol. Evol.">
        <title>Comparative Genomics of a Bacterivorous Green Alga Reveals Evolutionary Causalities and Consequences of Phago-Mixotrophic Mode of Nutrition.</title>
        <authorList>
            <person name="Burns J.A."/>
            <person name="Paasch A."/>
            <person name="Narechania A."/>
            <person name="Kim E."/>
        </authorList>
    </citation>
    <scope>NUCLEOTIDE SEQUENCE [LARGE SCALE GENOMIC DNA]</scope>
    <source>
        <strain evidence="2 3">PLY_AMNH</strain>
    </source>
</reference>
<sequence>MAGNLGDEQREADRAAARERFLRQLRDDSEYRGHPYGGRRADGSIMLLDLRKAIRANDDIPTFRPDEDPEAAEYSDVTPATQWDSEEDDKTDSEEDSEDVAPKRGKLKD</sequence>